<evidence type="ECO:0000256" key="4">
    <source>
        <dbReference type="ARBA" id="ARBA00013682"/>
    </source>
</evidence>
<dbReference type="GO" id="GO:0052913">
    <property type="term" value="F:16S rRNA (guanine(966)-N(2))-methyltransferase activity"/>
    <property type="evidence" value="ECO:0007669"/>
    <property type="project" value="UniProtKB-EC"/>
</dbReference>
<gene>
    <name evidence="9" type="primary">rsmD</name>
    <name evidence="9" type="ORF">J5V48_07105</name>
</gene>
<dbReference type="EMBL" id="JAGFNY010000024">
    <property type="protein sequence ID" value="MBW7570658.1"/>
    <property type="molecule type" value="Genomic_DNA"/>
</dbReference>
<comment type="catalytic activity">
    <reaction evidence="7 8">
        <text>guanosine(966) in 16S rRNA + S-adenosyl-L-methionine = N(2)-methylguanosine(966) in 16S rRNA + S-adenosyl-L-homocysteine + H(+)</text>
        <dbReference type="Rhea" id="RHEA:23548"/>
        <dbReference type="Rhea" id="RHEA-COMP:10211"/>
        <dbReference type="Rhea" id="RHEA-COMP:10212"/>
        <dbReference type="ChEBI" id="CHEBI:15378"/>
        <dbReference type="ChEBI" id="CHEBI:57856"/>
        <dbReference type="ChEBI" id="CHEBI:59789"/>
        <dbReference type="ChEBI" id="CHEBI:74269"/>
        <dbReference type="ChEBI" id="CHEBI:74481"/>
        <dbReference type="EC" id="2.1.1.171"/>
    </reaction>
</comment>
<dbReference type="Proteomes" id="UP000731465">
    <property type="component" value="Unassembled WGS sequence"/>
</dbReference>
<evidence type="ECO:0000256" key="1">
    <source>
        <dbReference type="ARBA" id="ARBA00002649"/>
    </source>
</evidence>
<evidence type="ECO:0000256" key="8">
    <source>
        <dbReference type="PIRNR" id="PIRNR004553"/>
    </source>
</evidence>
<dbReference type="PROSITE" id="PS00092">
    <property type="entry name" value="N6_MTASE"/>
    <property type="match status" value="1"/>
</dbReference>
<evidence type="ECO:0000313" key="9">
    <source>
        <dbReference type="EMBL" id="MBW7570658.1"/>
    </source>
</evidence>
<accession>A0ABS7DH82</accession>
<sequence>MKNEYQNEVRIIGGKFKGKKLTVNEAQGLRPTPARVRETVFSWLKDSLNNASVLDLFAGSGALGIEAYSRGAKKVELVDLNKDNIKSINECIKNFNDNNIRAINADAIEYLKKCNTHFDVVFIDPPYALNIYESVLTLLNERNLIDENSLLYVEMRNGTNQSVVGYEIIKSENAGNSKYTLWKKSSLLF</sequence>
<dbReference type="NCBIfam" id="TIGR00095">
    <property type="entry name" value="16S rRNA (guanine(966)-N(2))-methyltransferase RsmD"/>
    <property type="match status" value="1"/>
</dbReference>
<dbReference type="PIRSF" id="PIRSF004553">
    <property type="entry name" value="CHP00095"/>
    <property type="match status" value="1"/>
</dbReference>
<reference evidence="9 10" key="1">
    <citation type="submission" date="2021-03" db="EMBL/GenBank/DDBJ databases">
        <title>Succinivibrio sp. nov. isolated from feces of cow.</title>
        <authorList>
            <person name="Choi J.-Y."/>
        </authorList>
    </citation>
    <scope>NUCLEOTIDE SEQUENCE [LARGE SCALE GENOMIC DNA]</scope>
    <source>
        <strain evidence="9 10">AGMB01872</strain>
    </source>
</reference>
<evidence type="ECO:0000256" key="7">
    <source>
        <dbReference type="ARBA" id="ARBA00048326"/>
    </source>
</evidence>
<evidence type="ECO:0000256" key="3">
    <source>
        <dbReference type="ARBA" id="ARBA00012141"/>
    </source>
</evidence>
<name>A0ABS7DH82_9GAMM</name>
<organism evidence="9 10">
    <name type="scientific">Succinivibrio faecicola</name>
    <dbReference type="NCBI Taxonomy" id="2820300"/>
    <lineage>
        <taxon>Bacteria</taxon>
        <taxon>Pseudomonadati</taxon>
        <taxon>Pseudomonadota</taxon>
        <taxon>Gammaproteobacteria</taxon>
        <taxon>Aeromonadales</taxon>
        <taxon>Succinivibrionaceae</taxon>
        <taxon>Succinivibrio</taxon>
    </lineage>
</organism>
<protein>
    <recommendedName>
        <fullName evidence="4 8">Ribosomal RNA small subunit methyltransferase D</fullName>
        <ecNumber evidence="3 8">2.1.1.171</ecNumber>
    </recommendedName>
</protein>
<dbReference type="RefSeq" id="WP_219937882.1">
    <property type="nucleotide sequence ID" value="NZ_JAGFNY010000024.1"/>
</dbReference>
<dbReference type="PANTHER" id="PTHR43542">
    <property type="entry name" value="METHYLTRANSFERASE"/>
    <property type="match status" value="1"/>
</dbReference>
<keyword evidence="10" id="KW-1185">Reference proteome</keyword>
<comment type="function">
    <text evidence="1 8">Specifically methylates the guanine in position 966 of 16S rRNA in the assembled 30S particle.</text>
</comment>
<dbReference type="Pfam" id="PF03602">
    <property type="entry name" value="Cons_hypoth95"/>
    <property type="match status" value="1"/>
</dbReference>
<dbReference type="InterPro" id="IPR029063">
    <property type="entry name" value="SAM-dependent_MTases_sf"/>
</dbReference>
<keyword evidence="8" id="KW-0949">S-adenosyl-L-methionine</keyword>
<dbReference type="SUPFAM" id="SSF53335">
    <property type="entry name" value="S-adenosyl-L-methionine-dependent methyltransferases"/>
    <property type="match status" value="1"/>
</dbReference>
<evidence type="ECO:0000256" key="5">
    <source>
        <dbReference type="ARBA" id="ARBA00022603"/>
    </source>
</evidence>
<comment type="similarity">
    <text evidence="2 8">Belongs to the methyltransferase superfamily. RsmD family.</text>
</comment>
<dbReference type="Gene3D" id="3.40.50.150">
    <property type="entry name" value="Vaccinia Virus protein VP39"/>
    <property type="match status" value="1"/>
</dbReference>
<evidence type="ECO:0000313" key="10">
    <source>
        <dbReference type="Proteomes" id="UP000731465"/>
    </source>
</evidence>
<dbReference type="InterPro" id="IPR002052">
    <property type="entry name" value="DNA_methylase_N6_adenine_CS"/>
</dbReference>
<keyword evidence="6 8" id="KW-0808">Transferase</keyword>
<keyword evidence="5 8" id="KW-0489">Methyltransferase</keyword>
<proteinExistence type="inferred from homology"/>
<evidence type="ECO:0000256" key="2">
    <source>
        <dbReference type="ARBA" id="ARBA00005269"/>
    </source>
</evidence>
<comment type="caution">
    <text evidence="9">The sequence shown here is derived from an EMBL/GenBank/DDBJ whole genome shotgun (WGS) entry which is preliminary data.</text>
</comment>
<dbReference type="PANTHER" id="PTHR43542:SF1">
    <property type="entry name" value="METHYLTRANSFERASE"/>
    <property type="match status" value="1"/>
</dbReference>
<dbReference type="CDD" id="cd02440">
    <property type="entry name" value="AdoMet_MTases"/>
    <property type="match status" value="1"/>
</dbReference>
<evidence type="ECO:0000256" key="6">
    <source>
        <dbReference type="ARBA" id="ARBA00022679"/>
    </source>
</evidence>
<keyword evidence="8" id="KW-0698">rRNA processing</keyword>
<dbReference type="InterPro" id="IPR004398">
    <property type="entry name" value="RNA_MeTrfase_RsmD"/>
</dbReference>
<dbReference type="EC" id="2.1.1.171" evidence="3 8"/>